<dbReference type="UniPathway" id="UPA00138"/>
<keyword evidence="10" id="KW-0418">Kinase</keyword>
<evidence type="ECO:0000259" key="15">
    <source>
        <dbReference type="Pfam" id="PF00391"/>
    </source>
</evidence>
<proteinExistence type="inferred from homology"/>
<evidence type="ECO:0000256" key="6">
    <source>
        <dbReference type="ARBA" id="ARBA00021623"/>
    </source>
</evidence>
<dbReference type="GO" id="GO:0006094">
    <property type="term" value="P:gluconeogenesis"/>
    <property type="evidence" value="ECO:0007669"/>
    <property type="project" value="UniProtKB-UniPathway"/>
</dbReference>
<evidence type="ECO:0000313" key="18">
    <source>
        <dbReference type="Proteomes" id="UP000231343"/>
    </source>
</evidence>
<keyword evidence="11" id="KW-0067">ATP-binding</keyword>
<dbReference type="InterPro" id="IPR036637">
    <property type="entry name" value="Phosphohistidine_dom_sf"/>
</dbReference>
<dbReference type="Proteomes" id="UP000231343">
    <property type="component" value="Unassembled WGS sequence"/>
</dbReference>
<feature type="domain" description="Pyruvate phosphate dikinase AMP/ATP-binding" evidence="16">
    <location>
        <begin position="361"/>
        <end position="521"/>
    </location>
</feature>
<dbReference type="SUPFAM" id="SSF56059">
    <property type="entry name" value="Glutathione synthetase ATP-binding domain-like"/>
    <property type="match status" value="2"/>
</dbReference>
<evidence type="ECO:0000256" key="5">
    <source>
        <dbReference type="ARBA" id="ARBA00011996"/>
    </source>
</evidence>
<evidence type="ECO:0000256" key="12">
    <source>
        <dbReference type="ARBA" id="ARBA00022842"/>
    </source>
</evidence>
<dbReference type="Gene3D" id="3.30.1490.20">
    <property type="entry name" value="ATP-grasp fold, A domain"/>
    <property type="match status" value="1"/>
</dbReference>
<evidence type="ECO:0000256" key="13">
    <source>
        <dbReference type="ARBA" id="ARBA00033470"/>
    </source>
</evidence>
<dbReference type="EMBL" id="PEYM01000145">
    <property type="protein sequence ID" value="PIS28197.1"/>
    <property type="molecule type" value="Genomic_DNA"/>
</dbReference>
<dbReference type="InterPro" id="IPR013815">
    <property type="entry name" value="ATP_grasp_subdomain_1"/>
</dbReference>
<evidence type="ECO:0000256" key="7">
    <source>
        <dbReference type="ARBA" id="ARBA00022679"/>
    </source>
</evidence>
<dbReference type="EC" id="2.7.9.2" evidence="5"/>
<name>A0A2H0XTE2_UNCSA</name>
<comment type="caution">
    <text evidence="17">The sequence shown here is derived from an EMBL/GenBank/DDBJ whole genome shotgun (WGS) entry which is preliminary data.</text>
</comment>
<dbReference type="GO" id="GO:0046872">
    <property type="term" value="F:metal ion binding"/>
    <property type="evidence" value="ECO:0007669"/>
    <property type="project" value="UniProtKB-KW"/>
</dbReference>
<gene>
    <name evidence="17" type="ORF">COT42_08740</name>
</gene>
<evidence type="ECO:0000256" key="8">
    <source>
        <dbReference type="ARBA" id="ARBA00022723"/>
    </source>
</evidence>
<organism evidence="17 18">
    <name type="scientific">Candidatus Saganbacteria bacterium CG08_land_8_20_14_0_20_45_16</name>
    <dbReference type="NCBI Taxonomy" id="2014293"/>
    <lineage>
        <taxon>Bacteria</taxon>
        <taxon>Bacillati</taxon>
        <taxon>Saganbacteria</taxon>
    </lineage>
</organism>
<dbReference type="InterPro" id="IPR008279">
    <property type="entry name" value="PEP-util_enz_mobile_dom"/>
</dbReference>
<keyword evidence="12" id="KW-0460">Magnesium</keyword>
<dbReference type="PANTHER" id="PTHR43030:SF1">
    <property type="entry name" value="PHOSPHOENOLPYRUVATE SYNTHASE"/>
    <property type="match status" value="1"/>
</dbReference>
<dbReference type="Pfam" id="PF01326">
    <property type="entry name" value="PPDK_N"/>
    <property type="match status" value="2"/>
</dbReference>
<comment type="similarity">
    <text evidence="4">Belongs to the PEP-utilizing enzyme family.</text>
</comment>
<reference evidence="17 18" key="1">
    <citation type="submission" date="2017-09" db="EMBL/GenBank/DDBJ databases">
        <title>Depth-based differentiation of microbial function through sediment-hosted aquifers and enrichment of novel symbionts in the deep terrestrial subsurface.</title>
        <authorList>
            <person name="Probst A.J."/>
            <person name="Ladd B."/>
            <person name="Jarett J.K."/>
            <person name="Geller-Mcgrath D.E."/>
            <person name="Sieber C.M."/>
            <person name="Emerson J.B."/>
            <person name="Anantharaman K."/>
            <person name="Thomas B.C."/>
            <person name="Malmstrom R."/>
            <person name="Stieglmeier M."/>
            <person name="Klingl A."/>
            <person name="Woyke T."/>
            <person name="Ryan C.M."/>
            <person name="Banfield J.F."/>
        </authorList>
    </citation>
    <scope>NUCLEOTIDE SEQUENCE [LARGE SCALE GENOMIC DNA]</scope>
    <source>
        <strain evidence="17">CG08_land_8_20_14_0_20_45_16</strain>
    </source>
</reference>
<evidence type="ECO:0000256" key="14">
    <source>
        <dbReference type="ARBA" id="ARBA00047700"/>
    </source>
</evidence>
<dbReference type="GO" id="GO:0005524">
    <property type="term" value="F:ATP binding"/>
    <property type="evidence" value="ECO:0007669"/>
    <property type="project" value="UniProtKB-KW"/>
</dbReference>
<comment type="pathway">
    <text evidence="3">Carbohydrate biosynthesis; gluconeogenesis.</text>
</comment>
<dbReference type="InterPro" id="IPR002192">
    <property type="entry name" value="PPDK_AMP/ATP-bd"/>
</dbReference>
<evidence type="ECO:0000256" key="11">
    <source>
        <dbReference type="ARBA" id="ARBA00022840"/>
    </source>
</evidence>
<keyword evidence="7" id="KW-0808">Transferase</keyword>
<evidence type="ECO:0000313" key="17">
    <source>
        <dbReference type="EMBL" id="PIS28197.1"/>
    </source>
</evidence>
<evidence type="ECO:0000256" key="3">
    <source>
        <dbReference type="ARBA" id="ARBA00004742"/>
    </source>
</evidence>
<dbReference type="Pfam" id="PF00391">
    <property type="entry name" value="PEP-utilizers"/>
    <property type="match status" value="1"/>
</dbReference>
<evidence type="ECO:0000256" key="9">
    <source>
        <dbReference type="ARBA" id="ARBA00022741"/>
    </source>
</evidence>
<comment type="cofactor">
    <cofactor evidence="1">
        <name>Mg(2+)</name>
        <dbReference type="ChEBI" id="CHEBI:18420"/>
    </cofactor>
</comment>
<feature type="domain" description="Pyruvate phosphate dikinase AMP/ATP-binding" evidence="16">
    <location>
        <begin position="128"/>
        <end position="295"/>
    </location>
</feature>
<dbReference type="Gene3D" id="3.30.470.20">
    <property type="entry name" value="ATP-grasp fold, B domain"/>
    <property type="match status" value="1"/>
</dbReference>
<evidence type="ECO:0000256" key="1">
    <source>
        <dbReference type="ARBA" id="ARBA00001946"/>
    </source>
</evidence>
<dbReference type="GO" id="GO:0008986">
    <property type="term" value="F:pyruvate, water dikinase activity"/>
    <property type="evidence" value="ECO:0007669"/>
    <property type="project" value="UniProtKB-EC"/>
</dbReference>
<accession>A0A2H0XTE2</accession>
<dbReference type="InterPro" id="IPR006319">
    <property type="entry name" value="PEP_synth"/>
</dbReference>
<evidence type="ECO:0000256" key="2">
    <source>
        <dbReference type="ARBA" id="ARBA00002988"/>
    </source>
</evidence>
<dbReference type="SUPFAM" id="SSF52009">
    <property type="entry name" value="Phosphohistidine domain"/>
    <property type="match status" value="1"/>
</dbReference>
<dbReference type="AlphaFoldDB" id="A0A2H0XTE2"/>
<protein>
    <recommendedName>
        <fullName evidence="6">Phosphoenolpyruvate synthase</fullName>
        <ecNumber evidence="5">2.7.9.2</ecNumber>
    </recommendedName>
    <alternativeName>
        <fullName evidence="13">Pyruvate, water dikinase</fullName>
    </alternativeName>
</protein>
<comment type="catalytic activity">
    <reaction evidence="14">
        <text>pyruvate + ATP + H2O = phosphoenolpyruvate + AMP + phosphate + 2 H(+)</text>
        <dbReference type="Rhea" id="RHEA:11364"/>
        <dbReference type="ChEBI" id="CHEBI:15361"/>
        <dbReference type="ChEBI" id="CHEBI:15377"/>
        <dbReference type="ChEBI" id="CHEBI:15378"/>
        <dbReference type="ChEBI" id="CHEBI:30616"/>
        <dbReference type="ChEBI" id="CHEBI:43474"/>
        <dbReference type="ChEBI" id="CHEBI:58702"/>
        <dbReference type="ChEBI" id="CHEBI:456215"/>
        <dbReference type="EC" id="2.7.9.2"/>
    </reaction>
</comment>
<dbReference type="Gene3D" id="3.50.30.10">
    <property type="entry name" value="Phosphohistidine domain"/>
    <property type="match status" value="1"/>
</dbReference>
<evidence type="ECO:0000256" key="4">
    <source>
        <dbReference type="ARBA" id="ARBA00007837"/>
    </source>
</evidence>
<keyword evidence="8" id="KW-0479">Metal-binding</keyword>
<feature type="domain" description="PEP-utilising enzyme mobile" evidence="15">
    <location>
        <begin position="580"/>
        <end position="637"/>
    </location>
</feature>
<sequence length="814" mass="91594">MKEIKMSTFVKKLSNALLRMPPLQAIHLLGIRGKSAVKISNELAKGAKPCSSLEIASMIESPADFLSREHFAEISPETKRQIAWRLSRRNIPETVENAPIRQGDNEDTISSLNRGNTFCSPISETNPDLVGGKGASLGVLANIPEIMTIDSFSVNSIAFDAFIRHNDLEGMITKLERLSEEWIRLELTKTSENITEQNTAQQTLRERILNCSKKIYDKFLTADIPNSIRNEIISQYRLLSARQGKELSKVAVRSSATAEDLPTASFAGMQETLLNQVGDEAVVNAVRAVWASYMGNYEQDDIGNTAFSDKSVFYRNEQRALILLSEYLGEGLDSLNYEHRKDKVAKRGIDFGEIEERMNRNTVFKHLKVKLAVVVQKMGEAYAAGVVFSVDTKTGAPIIKIEANYGLGETVVAGKASVDNWKVFRHNLRIFDWRLGEKSVQIVPDVAQGIVTIPCPAELRGKLCLTDEIVVDIARQAIVIEEYYQKHKGARFLDMEYVVDKNGRIYFVQARPETLWSRRISQPGLLKVSQLSFDKKQEEKATLIFHNGFGASPGVAVGRVRVCPSLEDAYKQFADDSSMGDILVTTKTTPEWVPVAMGKAGAFITDIGGAFNHAAVVGREFGKPVIVDARQATKDLLPWDGKCVSVNAGNANIYKGRLPVIQRVDEYNLHRPLSFEPQTKPIKFDRVYEEQGLVTKPRHPVRALQKALYLSAFELIKERHEWDYHLVTIDDDRASALRLFFTNWPMGDKEINQRILEHIERNRGSITAAGEHDLDQILMDLVPKEFREFVKGIWRGRYSYPGLFILSHKNDFWG</sequence>
<comment type="function">
    <text evidence="2">Catalyzes the phosphorylation of pyruvate to phosphoenolpyruvate.</text>
</comment>
<dbReference type="PANTHER" id="PTHR43030">
    <property type="entry name" value="PHOSPHOENOLPYRUVATE SYNTHASE"/>
    <property type="match status" value="1"/>
</dbReference>
<keyword evidence="9" id="KW-0547">Nucleotide-binding</keyword>
<evidence type="ECO:0000256" key="10">
    <source>
        <dbReference type="ARBA" id="ARBA00022777"/>
    </source>
</evidence>
<evidence type="ECO:0000259" key="16">
    <source>
        <dbReference type="Pfam" id="PF01326"/>
    </source>
</evidence>